<organism evidence="1 2">
    <name type="scientific">Olivibacter oleidegradans</name>
    <dbReference type="NCBI Taxonomy" id="760123"/>
    <lineage>
        <taxon>Bacteria</taxon>
        <taxon>Pseudomonadati</taxon>
        <taxon>Bacteroidota</taxon>
        <taxon>Sphingobacteriia</taxon>
        <taxon>Sphingobacteriales</taxon>
        <taxon>Sphingobacteriaceae</taxon>
        <taxon>Olivibacter</taxon>
    </lineage>
</organism>
<reference evidence="1 2" key="1">
    <citation type="submission" date="2024-09" db="EMBL/GenBank/DDBJ databases">
        <authorList>
            <person name="Sun Q."/>
            <person name="Mori K."/>
        </authorList>
    </citation>
    <scope>NUCLEOTIDE SEQUENCE [LARGE SCALE GENOMIC DNA]</scope>
    <source>
        <strain evidence="1 2">CCM 7765</strain>
    </source>
</reference>
<dbReference type="Proteomes" id="UP001589774">
    <property type="component" value="Unassembled WGS sequence"/>
</dbReference>
<protein>
    <recommendedName>
        <fullName evidence="3">Parallel beta helix pectate lyase-like protein</fullName>
    </recommendedName>
</protein>
<dbReference type="EMBL" id="JBHLWO010000001">
    <property type="protein sequence ID" value="MFC0317927.1"/>
    <property type="molecule type" value="Genomic_DNA"/>
</dbReference>
<gene>
    <name evidence="1" type="ORF">ACFFI0_06385</name>
</gene>
<dbReference type="SUPFAM" id="SSF51126">
    <property type="entry name" value="Pectin lyase-like"/>
    <property type="match status" value="1"/>
</dbReference>
<comment type="caution">
    <text evidence="1">The sequence shown here is derived from an EMBL/GenBank/DDBJ whole genome shotgun (WGS) entry which is preliminary data.</text>
</comment>
<dbReference type="RefSeq" id="WP_377476868.1">
    <property type="nucleotide sequence ID" value="NZ_JBHLWO010000001.1"/>
</dbReference>
<evidence type="ECO:0000313" key="1">
    <source>
        <dbReference type="EMBL" id="MFC0317927.1"/>
    </source>
</evidence>
<keyword evidence="2" id="KW-1185">Reference proteome</keyword>
<evidence type="ECO:0000313" key="2">
    <source>
        <dbReference type="Proteomes" id="UP001589774"/>
    </source>
</evidence>
<sequence>MEIKASSFGITGNGADETTKVIDLFNNMPNNAIVDFEGMIVTVYVGVSGSSTGDALPLQNIIRIFDKHHLIIKNGTLKAANPGVSPQKLRYPSTLSIDYCHNLSFENFNFYGRGESFGDSDASAALSFEQRRYFIQQNGGAAVTVVKSKEINFYNCNAYLCGSVGTFYISSSDKIKLTNCYANPASLGYAAYCHDAWAGPNYDNKNVFESFFYNCAAYLTSVTGGSSIYCAKCGVLGEDGGVNIQVIGGTWRDFYANGSDRYLGFAFGATSCKITVSNATVDLCDAVLFSGNTSNNPSIVNASGLVCTRIGRTVVEIDNSSFSSSEVNLTDSVISIVGGRTWPDGPLEQRVTSVVANRKVASLVNVTISSCRIIGASLLAINSMAVYGMLKTTNSFFSLSNKILDSKGWGSSSATVPSNRNQGIIIDSDFNVTSTSDTAPLISWTVPSPQNVYVRTQIDLSGSSISSISSINRNLLDSTALTLVDTLTPPRLLIGAYYRCTNFFQQGMVTMQYVAFMGLANDLTIARFKLPSNIIPMRLVGVLQKIVGGSVTSWSVVALKELVVNDRSTEVDIYIKGTNVPQLTQGDTYKFLELT</sequence>
<accession>A0ABV6HGA3</accession>
<dbReference type="InterPro" id="IPR011050">
    <property type="entry name" value="Pectin_lyase_fold/virulence"/>
</dbReference>
<proteinExistence type="predicted"/>
<evidence type="ECO:0008006" key="3">
    <source>
        <dbReference type="Google" id="ProtNLM"/>
    </source>
</evidence>
<name>A0ABV6HGA3_9SPHI</name>